<dbReference type="Proteomes" id="UP000054375">
    <property type="component" value="Unassembled WGS sequence"/>
</dbReference>
<dbReference type="AlphaFoldDB" id="A0A101RR66"/>
<name>A0A101RR66_9ACTN</name>
<dbReference type="PROSITE" id="PS50943">
    <property type="entry name" value="HTH_CROC1"/>
    <property type="match status" value="1"/>
</dbReference>
<accession>A0A101RR66</accession>
<dbReference type="SMART" id="SM00530">
    <property type="entry name" value="HTH_XRE"/>
    <property type="match status" value="1"/>
</dbReference>
<evidence type="ECO:0000313" key="2">
    <source>
        <dbReference type="EMBL" id="KUN60249.1"/>
    </source>
</evidence>
<dbReference type="Pfam" id="PF13560">
    <property type="entry name" value="HTH_31"/>
    <property type="match status" value="1"/>
</dbReference>
<protein>
    <submittedName>
        <fullName evidence="2">DNA-binding protein</fullName>
    </submittedName>
</protein>
<evidence type="ECO:0000313" key="3">
    <source>
        <dbReference type="Proteomes" id="UP000054375"/>
    </source>
</evidence>
<dbReference type="SUPFAM" id="SSF47413">
    <property type="entry name" value="lambda repressor-like DNA-binding domains"/>
    <property type="match status" value="1"/>
</dbReference>
<dbReference type="RefSeq" id="WP_062245511.1">
    <property type="nucleotide sequence ID" value="NZ_JBHUVV010000005.1"/>
</dbReference>
<dbReference type="InterPro" id="IPR043917">
    <property type="entry name" value="DUF5753"/>
</dbReference>
<sequence>MSNKSLSTRRRKNATAVKMVGSLVGTFRRAAGLTQRALADEVAVDEETIASVEQGRRTLKPDLAAQLDELLDTKGALSVALENMPEIDLFPRWAEEYIDLEREALALSWYDNQVLPGLLQTPAYARAVFLNDVPALTEDEIEQRVAARMERQEVLRRAEPPTVSFVVSEVTVMDRLGGDAVHAEQLRRLREWADLPAVTLQIMPVGRDFHAGLVGPFTVIETVDHQRIVYTEAPRRGWLIAHPDEVSFLERRYAMLRTQALNAHETKGLLDRLLGDA</sequence>
<evidence type="ECO:0000259" key="1">
    <source>
        <dbReference type="PROSITE" id="PS50943"/>
    </source>
</evidence>
<dbReference type="EMBL" id="LMWV01000032">
    <property type="protein sequence ID" value="KUN60249.1"/>
    <property type="molecule type" value="Genomic_DNA"/>
</dbReference>
<dbReference type="InterPro" id="IPR010982">
    <property type="entry name" value="Lambda_DNA-bd_dom_sf"/>
</dbReference>
<keyword evidence="3" id="KW-1185">Reference proteome</keyword>
<dbReference type="InterPro" id="IPR001387">
    <property type="entry name" value="Cro/C1-type_HTH"/>
</dbReference>
<dbReference type="GO" id="GO:0003677">
    <property type="term" value="F:DNA binding"/>
    <property type="evidence" value="ECO:0007669"/>
    <property type="project" value="UniProtKB-KW"/>
</dbReference>
<dbReference type="Pfam" id="PF19054">
    <property type="entry name" value="DUF5753"/>
    <property type="match status" value="1"/>
</dbReference>
<reference evidence="2 3" key="1">
    <citation type="submission" date="2015-10" db="EMBL/GenBank/DDBJ databases">
        <title>Draft genome sequence of Streptomyces griseorubiginosus DSM 40469, type strain for the species Streptomyces griseorubiginosus.</title>
        <authorList>
            <person name="Ruckert C."/>
            <person name="Winkler A."/>
            <person name="Kalinowski J."/>
            <person name="Kampfer P."/>
            <person name="Glaeser S."/>
        </authorList>
    </citation>
    <scope>NUCLEOTIDE SEQUENCE [LARGE SCALE GENOMIC DNA]</scope>
    <source>
        <strain evidence="2 3">DSM 40469</strain>
    </source>
</reference>
<dbReference type="CDD" id="cd00093">
    <property type="entry name" value="HTH_XRE"/>
    <property type="match status" value="1"/>
</dbReference>
<feature type="domain" description="HTH cro/C1-type" evidence="1">
    <location>
        <begin position="28"/>
        <end position="77"/>
    </location>
</feature>
<proteinExistence type="predicted"/>
<comment type="caution">
    <text evidence="2">The sequence shown here is derived from an EMBL/GenBank/DDBJ whole genome shotgun (WGS) entry which is preliminary data.</text>
</comment>
<dbReference type="Gene3D" id="1.10.260.40">
    <property type="entry name" value="lambda repressor-like DNA-binding domains"/>
    <property type="match status" value="1"/>
</dbReference>
<organism evidence="2 3">
    <name type="scientific">Streptomyces griseorubiginosus</name>
    <dbReference type="NCBI Taxonomy" id="67304"/>
    <lineage>
        <taxon>Bacteria</taxon>
        <taxon>Bacillati</taxon>
        <taxon>Actinomycetota</taxon>
        <taxon>Actinomycetes</taxon>
        <taxon>Kitasatosporales</taxon>
        <taxon>Streptomycetaceae</taxon>
        <taxon>Streptomyces</taxon>
    </lineage>
</organism>
<gene>
    <name evidence="2" type="ORF">AQJ54_37900</name>
</gene>
<keyword evidence="2" id="KW-0238">DNA-binding</keyword>